<proteinExistence type="predicted"/>
<evidence type="ECO:0000313" key="2">
    <source>
        <dbReference type="Proteomes" id="UP000236291"/>
    </source>
</evidence>
<dbReference type="AlphaFoldDB" id="A0A2K3K784"/>
<accession>A0A2K3K784</accession>
<protein>
    <submittedName>
        <fullName evidence="1">Uncharacterized protein</fullName>
    </submittedName>
</protein>
<reference evidence="1 2" key="1">
    <citation type="journal article" date="2014" name="Am. J. Bot.">
        <title>Genome assembly and annotation for red clover (Trifolium pratense; Fabaceae).</title>
        <authorList>
            <person name="Istvanek J."/>
            <person name="Jaros M."/>
            <person name="Krenek A."/>
            <person name="Repkova J."/>
        </authorList>
    </citation>
    <scope>NUCLEOTIDE SEQUENCE [LARGE SCALE GENOMIC DNA]</scope>
    <source>
        <strain evidence="2">cv. Tatra</strain>
        <tissue evidence="1">Young leaves</tissue>
    </source>
</reference>
<gene>
    <name evidence="1" type="ORF">L195_g061012</name>
</gene>
<organism evidence="1 2">
    <name type="scientific">Trifolium pratense</name>
    <name type="common">Red clover</name>
    <dbReference type="NCBI Taxonomy" id="57577"/>
    <lineage>
        <taxon>Eukaryota</taxon>
        <taxon>Viridiplantae</taxon>
        <taxon>Streptophyta</taxon>
        <taxon>Embryophyta</taxon>
        <taxon>Tracheophyta</taxon>
        <taxon>Spermatophyta</taxon>
        <taxon>Magnoliopsida</taxon>
        <taxon>eudicotyledons</taxon>
        <taxon>Gunneridae</taxon>
        <taxon>Pentapetalae</taxon>
        <taxon>rosids</taxon>
        <taxon>fabids</taxon>
        <taxon>Fabales</taxon>
        <taxon>Fabaceae</taxon>
        <taxon>Papilionoideae</taxon>
        <taxon>50 kb inversion clade</taxon>
        <taxon>NPAAA clade</taxon>
        <taxon>Hologalegina</taxon>
        <taxon>IRL clade</taxon>
        <taxon>Trifolieae</taxon>
        <taxon>Trifolium</taxon>
    </lineage>
</organism>
<sequence>RLTKAVITVLRRLMLLRMMKHIKGCLLS</sequence>
<name>A0A2K3K784_TRIPR</name>
<comment type="caution">
    <text evidence="1">The sequence shown here is derived from an EMBL/GenBank/DDBJ whole genome shotgun (WGS) entry which is preliminary data.</text>
</comment>
<dbReference type="EMBL" id="ASHM01145981">
    <property type="protein sequence ID" value="PNX62144.1"/>
    <property type="molecule type" value="Genomic_DNA"/>
</dbReference>
<dbReference type="Proteomes" id="UP000236291">
    <property type="component" value="Unassembled WGS sequence"/>
</dbReference>
<feature type="non-terminal residue" evidence="1">
    <location>
        <position position="1"/>
    </location>
</feature>
<evidence type="ECO:0000313" key="1">
    <source>
        <dbReference type="EMBL" id="PNX62144.1"/>
    </source>
</evidence>
<reference evidence="1 2" key="2">
    <citation type="journal article" date="2017" name="Front. Plant Sci.">
        <title>Gene Classification and Mining of Molecular Markers Useful in Red Clover (Trifolium pratense) Breeding.</title>
        <authorList>
            <person name="Istvanek J."/>
            <person name="Dluhosova J."/>
            <person name="Dluhos P."/>
            <person name="Patkova L."/>
            <person name="Nedelnik J."/>
            <person name="Repkova J."/>
        </authorList>
    </citation>
    <scope>NUCLEOTIDE SEQUENCE [LARGE SCALE GENOMIC DNA]</scope>
    <source>
        <strain evidence="2">cv. Tatra</strain>
        <tissue evidence="1">Young leaves</tissue>
    </source>
</reference>